<dbReference type="AlphaFoldDB" id="A0A1G7A0U3"/>
<organism evidence="2 3">
    <name type="scientific">Bradyrhizobium brasilense</name>
    <dbReference type="NCBI Taxonomy" id="1419277"/>
    <lineage>
        <taxon>Bacteria</taxon>
        <taxon>Pseudomonadati</taxon>
        <taxon>Pseudomonadota</taxon>
        <taxon>Alphaproteobacteria</taxon>
        <taxon>Hyphomicrobiales</taxon>
        <taxon>Nitrobacteraceae</taxon>
        <taxon>Bradyrhizobium</taxon>
    </lineage>
</organism>
<name>A0A1G7A0U3_9BRAD</name>
<protein>
    <submittedName>
        <fullName evidence="2">Uncharacterized protein</fullName>
    </submittedName>
</protein>
<dbReference type="EMBL" id="FMZW01000019">
    <property type="protein sequence ID" value="SDE08442.1"/>
    <property type="molecule type" value="Genomic_DNA"/>
</dbReference>
<evidence type="ECO:0000313" key="2">
    <source>
        <dbReference type="EMBL" id="SDE08442.1"/>
    </source>
</evidence>
<dbReference type="Proteomes" id="UP000199245">
    <property type="component" value="Unassembled WGS sequence"/>
</dbReference>
<sequence length="197" mass="22672">MTYESKWVSPSAAVEQLVKSTACSQEQAQWGICRALSDGVIEIRAHLLKHDSTMQTSRDVVTGTVLQIPTELKPNDIDWQHSRPKKPWWLSNYPRHHSGLWHLARIEFSSTNVTRIISPNGATPDAPRSEKKPTRKHRERPSREAAEIAIKDLWPNDLPPPHELQNYQLVDRVIKRIKERGWRVVSRDTILRAAGRK</sequence>
<gene>
    <name evidence="2" type="ORF">SAMN05216337_1019135</name>
</gene>
<proteinExistence type="predicted"/>
<evidence type="ECO:0000256" key="1">
    <source>
        <dbReference type="SAM" id="MobiDB-lite"/>
    </source>
</evidence>
<accession>A0A1G7A0U3</accession>
<evidence type="ECO:0000313" key="3">
    <source>
        <dbReference type="Proteomes" id="UP000199245"/>
    </source>
</evidence>
<feature type="region of interest" description="Disordered" evidence="1">
    <location>
        <begin position="117"/>
        <end position="144"/>
    </location>
</feature>
<reference evidence="2 3" key="1">
    <citation type="submission" date="2016-10" db="EMBL/GenBank/DDBJ databases">
        <authorList>
            <person name="de Groot N.N."/>
        </authorList>
    </citation>
    <scope>NUCLEOTIDE SEQUENCE [LARGE SCALE GENOMIC DNA]</scope>
    <source>
        <strain evidence="2 3">R5</strain>
    </source>
</reference>
<dbReference type="RefSeq" id="WP_143029627.1">
    <property type="nucleotide sequence ID" value="NZ_FMZW01000019.1"/>
</dbReference>